<dbReference type="Proteomes" id="UP001605036">
    <property type="component" value="Unassembled WGS sequence"/>
</dbReference>
<accession>A0ABD1YSZ7</accession>
<gene>
    <name evidence="1" type="ORF">R1flu_005190</name>
</gene>
<organism evidence="1 2">
    <name type="scientific">Riccia fluitans</name>
    <dbReference type="NCBI Taxonomy" id="41844"/>
    <lineage>
        <taxon>Eukaryota</taxon>
        <taxon>Viridiplantae</taxon>
        <taxon>Streptophyta</taxon>
        <taxon>Embryophyta</taxon>
        <taxon>Marchantiophyta</taxon>
        <taxon>Marchantiopsida</taxon>
        <taxon>Marchantiidae</taxon>
        <taxon>Marchantiales</taxon>
        <taxon>Ricciaceae</taxon>
        <taxon>Riccia</taxon>
    </lineage>
</organism>
<protein>
    <recommendedName>
        <fullName evidence="3">Transposase</fullName>
    </recommendedName>
</protein>
<sequence>MVTLTRKETCSSWKIDTQALELALKILEDKGLTIGEVIHDDNAQVDAILKDHNIMSQKDLWHKFEGVLPGAQSATVRIQIATRATGVGSSQVTRGRCKYGNPETTVVEVSQIGSPRHSVQAEVMDLHVCEECRLEDDATQELLTMDIHNAADHWAGDHTTCSYLPGMRKYVVENWTCGKEAKYPKGGETHKAVKEFLKKYIMETKMKCYIRARENFISETFPSVINKFAMKHIHFDASHTARLACAAMDWNKNIRRDVRATYQHASNDTAVRQRAKTNRVLVERTSHWKKALAATVFS</sequence>
<reference evidence="1 2" key="1">
    <citation type="submission" date="2024-09" db="EMBL/GenBank/DDBJ databases">
        <title>Chromosome-scale assembly of Riccia fluitans.</title>
        <authorList>
            <person name="Paukszto L."/>
            <person name="Sawicki J."/>
            <person name="Karawczyk K."/>
            <person name="Piernik-Szablinska J."/>
            <person name="Szczecinska M."/>
            <person name="Mazdziarz M."/>
        </authorList>
    </citation>
    <scope>NUCLEOTIDE SEQUENCE [LARGE SCALE GENOMIC DNA]</scope>
    <source>
        <strain evidence="1">Rf_01</strain>
        <tissue evidence="1">Aerial parts of the thallus</tissue>
    </source>
</reference>
<comment type="caution">
    <text evidence="1">The sequence shown here is derived from an EMBL/GenBank/DDBJ whole genome shotgun (WGS) entry which is preliminary data.</text>
</comment>
<keyword evidence="2" id="KW-1185">Reference proteome</keyword>
<evidence type="ECO:0000313" key="2">
    <source>
        <dbReference type="Proteomes" id="UP001605036"/>
    </source>
</evidence>
<evidence type="ECO:0008006" key="3">
    <source>
        <dbReference type="Google" id="ProtNLM"/>
    </source>
</evidence>
<name>A0ABD1YSZ7_9MARC</name>
<dbReference type="EMBL" id="JBHFFA010000003">
    <property type="protein sequence ID" value="KAL2633711.1"/>
    <property type="molecule type" value="Genomic_DNA"/>
</dbReference>
<dbReference type="AlphaFoldDB" id="A0ABD1YSZ7"/>
<proteinExistence type="predicted"/>
<evidence type="ECO:0000313" key="1">
    <source>
        <dbReference type="EMBL" id="KAL2633711.1"/>
    </source>
</evidence>